<dbReference type="CTD" id="79143"/>
<evidence type="ECO:0000313" key="21">
    <source>
        <dbReference type="RefSeq" id="XP_042565010.1"/>
    </source>
</evidence>
<organism evidence="20 21">
    <name type="scientific">Clupea harengus</name>
    <name type="common">Atlantic herring</name>
    <dbReference type="NCBI Taxonomy" id="7950"/>
    <lineage>
        <taxon>Eukaryota</taxon>
        <taxon>Metazoa</taxon>
        <taxon>Chordata</taxon>
        <taxon>Craniata</taxon>
        <taxon>Vertebrata</taxon>
        <taxon>Euteleostomi</taxon>
        <taxon>Actinopterygii</taxon>
        <taxon>Neopterygii</taxon>
        <taxon>Teleostei</taxon>
        <taxon>Clupei</taxon>
        <taxon>Clupeiformes</taxon>
        <taxon>Clupeoidei</taxon>
        <taxon>Clupeidae</taxon>
        <taxon>Clupea</taxon>
    </lineage>
</organism>
<dbReference type="GO" id="GO:0044233">
    <property type="term" value="C:mitochondria-associated endoplasmic reticulum membrane contact site"/>
    <property type="evidence" value="ECO:0007669"/>
    <property type="project" value="TreeGrafter"/>
</dbReference>
<dbReference type="InterPro" id="IPR004299">
    <property type="entry name" value="MBOAT_fam"/>
</dbReference>
<dbReference type="GeneID" id="105901672"/>
<gene>
    <name evidence="21 22" type="primary">mboat7</name>
</gene>
<dbReference type="GO" id="GO:0006661">
    <property type="term" value="P:phosphatidylinositol biosynthetic process"/>
    <property type="evidence" value="ECO:0007669"/>
    <property type="project" value="TreeGrafter"/>
</dbReference>
<evidence type="ECO:0000256" key="15">
    <source>
        <dbReference type="ARBA" id="ARBA00049211"/>
    </source>
</evidence>
<dbReference type="GO" id="GO:0071617">
    <property type="term" value="F:lysophospholipid acyltransferase activity"/>
    <property type="evidence" value="ECO:0007669"/>
    <property type="project" value="TreeGrafter"/>
</dbReference>
<comment type="catalytic activity">
    <reaction evidence="16">
        <text>1-octadecanoyl-sn-glycero-3-phospho-(1D-myo-inositol) + (5Z,8Z,11Z,14Z)-eicosatetraenoyl-CoA = 1-octadecanoyl-2-(5Z,8Z,11Z,14Z-eicosatetraenoyl)-sn-glycero-3-phospho-(1D-myo-inositol) + CoA</text>
        <dbReference type="Rhea" id="RHEA:36835"/>
        <dbReference type="ChEBI" id="CHEBI:57287"/>
        <dbReference type="ChEBI" id="CHEBI:57368"/>
        <dbReference type="ChEBI" id="CHEBI:74243"/>
        <dbReference type="ChEBI" id="CHEBI:133606"/>
    </reaction>
    <physiologicalReaction direction="left-to-right" evidence="16">
        <dbReference type="Rhea" id="RHEA:36836"/>
    </physiologicalReaction>
</comment>
<keyword evidence="9 21" id="KW-0012">Acyltransferase</keyword>
<evidence type="ECO:0000256" key="4">
    <source>
        <dbReference type="ARBA" id="ARBA00022679"/>
    </source>
</evidence>
<evidence type="ECO:0000256" key="8">
    <source>
        <dbReference type="ARBA" id="ARBA00023136"/>
    </source>
</evidence>
<comment type="similarity">
    <text evidence="3">Belongs to the membrane-bound acyltransferase family.</text>
</comment>
<protein>
    <recommendedName>
        <fullName evidence="14">Leukocyte receptor cluster member 4</fullName>
    </recommendedName>
    <alternativeName>
        <fullName evidence="17">Lysophospholipid acyltransferase 7</fullName>
    </alternativeName>
    <alternativeName>
        <fullName evidence="13">Membrane-bound O-acyltransferase domain-containing protein 7</fullName>
    </alternativeName>
</protein>
<evidence type="ECO:0000256" key="11">
    <source>
        <dbReference type="ARBA" id="ARBA00035964"/>
    </source>
</evidence>
<feature type="transmembrane region" description="Helical" evidence="19">
    <location>
        <begin position="37"/>
        <end position="64"/>
    </location>
</feature>
<keyword evidence="20" id="KW-1185">Reference proteome</keyword>
<feature type="transmembrane region" description="Helical" evidence="19">
    <location>
        <begin position="424"/>
        <end position="442"/>
    </location>
</feature>
<evidence type="ECO:0000256" key="18">
    <source>
        <dbReference type="SAM" id="MobiDB-lite"/>
    </source>
</evidence>
<dbReference type="RefSeq" id="XP_042565011.1">
    <property type="nucleotide sequence ID" value="XM_042709077.1"/>
</dbReference>
<comment type="pathway">
    <text evidence="2">Lipid metabolism; phospholipid metabolism.</text>
</comment>
<accession>A0A8M1KQW5</accession>
<evidence type="ECO:0000256" key="17">
    <source>
        <dbReference type="ARBA" id="ARBA00093678"/>
    </source>
</evidence>
<feature type="transmembrane region" description="Helical" evidence="19">
    <location>
        <begin position="6"/>
        <end position="25"/>
    </location>
</feature>
<dbReference type="PANTHER" id="PTHR13906">
    <property type="entry name" value="PORCUPINE"/>
    <property type="match status" value="1"/>
</dbReference>
<feature type="transmembrane region" description="Helical" evidence="19">
    <location>
        <begin position="221"/>
        <end position="240"/>
    </location>
</feature>
<evidence type="ECO:0000256" key="7">
    <source>
        <dbReference type="ARBA" id="ARBA00022989"/>
    </source>
</evidence>
<feature type="transmembrane region" description="Helical" evidence="19">
    <location>
        <begin position="356"/>
        <end position="374"/>
    </location>
</feature>
<feature type="transmembrane region" description="Helical" evidence="19">
    <location>
        <begin position="76"/>
        <end position="94"/>
    </location>
</feature>
<keyword evidence="8 19" id="KW-0472">Membrane</keyword>
<dbReference type="PANTHER" id="PTHR13906:SF16">
    <property type="entry name" value="LYSOPHOSPHOLIPID ACYLTRANSFERASE 7"/>
    <property type="match status" value="1"/>
</dbReference>
<evidence type="ECO:0000313" key="20">
    <source>
        <dbReference type="Proteomes" id="UP000515152"/>
    </source>
</evidence>
<proteinExistence type="inferred from homology"/>
<evidence type="ECO:0000256" key="9">
    <source>
        <dbReference type="ARBA" id="ARBA00023315"/>
    </source>
</evidence>
<dbReference type="InterPro" id="IPR049941">
    <property type="entry name" value="LPLAT_7/PORCN-like"/>
</dbReference>
<keyword evidence="4" id="KW-0808">Transferase</keyword>
<evidence type="ECO:0000256" key="10">
    <source>
        <dbReference type="ARBA" id="ARBA00025707"/>
    </source>
</evidence>
<evidence type="ECO:0000313" key="22">
    <source>
        <dbReference type="RefSeq" id="XP_042565011.1"/>
    </source>
</evidence>
<dbReference type="GO" id="GO:0005789">
    <property type="term" value="C:endoplasmic reticulum membrane"/>
    <property type="evidence" value="ECO:0007669"/>
    <property type="project" value="UniProtKB-SubCell"/>
</dbReference>
<dbReference type="OrthoDB" id="7663182at2759"/>
<name>A0A8M1KQW5_CLUHA</name>
<feature type="compositionally biased region" description="Basic and acidic residues" evidence="18">
    <location>
        <begin position="450"/>
        <end position="508"/>
    </location>
</feature>
<evidence type="ECO:0000256" key="19">
    <source>
        <dbReference type="SAM" id="Phobius"/>
    </source>
</evidence>
<dbReference type="AlphaFoldDB" id="A0A8M1KQW5"/>
<feature type="region of interest" description="Disordered" evidence="18">
    <location>
        <begin position="449"/>
        <end position="508"/>
    </location>
</feature>
<keyword evidence="7 19" id="KW-1133">Transmembrane helix</keyword>
<evidence type="ECO:0000256" key="14">
    <source>
        <dbReference type="ARBA" id="ARBA00041667"/>
    </source>
</evidence>
<keyword evidence="6" id="KW-0256">Endoplasmic reticulum</keyword>
<dbReference type="Proteomes" id="UP000515152">
    <property type="component" value="Chromosome 11"/>
</dbReference>
<evidence type="ECO:0000256" key="5">
    <source>
        <dbReference type="ARBA" id="ARBA00022692"/>
    </source>
</evidence>
<feature type="transmembrane region" description="Helical" evidence="19">
    <location>
        <begin position="197"/>
        <end position="215"/>
    </location>
</feature>
<dbReference type="RefSeq" id="XP_042565010.1">
    <property type="nucleotide sequence ID" value="XM_042709076.1"/>
</dbReference>
<dbReference type="GeneTree" id="ENSGT01030000234564"/>
<evidence type="ECO:0000256" key="2">
    <source>
        <dbReference type="ARBA" id="ARBA00005074"/>
    </source>
</evidence>
<evidence type="ECO:0000256" key="16">
    <source>
        <dbReference type="ARBA" id="ARBA00049362"/>
    </source>
</evidence>
<sequence>MSPEELVYLGFIAASIPIGFLFRYLSPPVKQGAALLLGLTITIATCGIHTLHSLITVLGTWIIIRLGWRSAPAFSLGWTFLYLLFFRLATWVGLPQPTPFSNAIQLILTLKMVSVANEVKCFHLEKKKEVSSFSKSPVVGGLLHEPSLYDVISYSYCYVGIMTGPFFRYQTYIDWLQQPRPLSLPGLDPCLHRLRMVPVYAALFLSVNVVFPLAYVRTDEFLEHNFFFRFLYMVAVFFVFRMRFYSAWCGAEAGCISAGLGCYPEGALSKPGGGPTVQFSSDPDTPVQYDFKTIQNIDCFNTDFCVKVRHGMRYWNMTVQWWLHHYIYPNAPFKAYALRAGWTMLISAYWHGLHAGYYLSFLTIPLCIAAETSMEASVRSRLGPRGQSAFDWVHWFLKMRAYDYMCMGFVLLKAGDTVSYWSSIYFSMHLIAVACILFGRLFKGGRRERKGASEGEKAEEERKSEGEKAEEERKSEGEKAEEERKIEGEKAEEERKSEEQEVVREKTE</sequence>
<evidence type="ECO:0000256" key="1">
    <source>
        <dbReference type="ARBA" id="ARBA00004477"/>
    </source>
</evidence>
<keyword evidence="5 19" id="KW-0812">Transmembrane</keyword>
<dbReference type="Pfam" id="PF03062">
    <property type="entry name" value="MBOAT"/>
    <property type="match status" value="1"/>
</dbReference>
<evidence type="ECO:0000256" key="3">
    <source>
        <dbReference type="ARBA" id="ARBA00010323"/>
    </source>
</evidence>
<comment type="subcellular location">
    <subcellularLocation>
        <location evidence="1">Endoplasmic reticulum membrane</location>
        <topology evidence="1">Multi-pass membrane protein</topology>
    </subcellularLocation>
</comment>
<comment type="catalytic activity">
    <reaction evidence="15">
        <text>a 1-acyl-sn-glycero-3-phospho-(1D-myo-inositol) + (5Z,8Z,11Z,14Z)-eicosatetraenoyl-CoA = a 1-acyl-2-(5Z,8Z,11Z,14Z-eicosatetraenoyl)-sn-glycero-3-phospho-(1D-myo-inositol) + CoA</text>
        <dbReference type="Rhea" id="RHEA:37015"/>
        <dbReference type="ChEBI" id="CHEBI:57287"/>
        <dbReference type="ChEBI" id="CHEBI:57368"/>
        <dbReference type="ChEBI" id="CHEBI:64771"/>
        <dbReference type="ChEBI" id="CHEBI:75243"/>
    </reaction>
    <physiologicalReaction direction="left-to-right" evidence="15">
        <dbReference type="Rhea" id="RHEA:37016"/>
    </physiologicalReaction>
</comment>
<dbReference type="GO" id="GO:0030258">
    <property type="term" value="P:lipid modification"/>
    <property type="evidence" value="ECO:0007669"/>
    <property type="project" value="TreeGrafter"/>
</dbReference>
<reference evidence="21 22" key="1">
    <citation type="submission" date="2025-04" db="UniProtKB">
        <authorList>
            <consortium name="RefSeq"/>
        </authorList>
    </citation>
    <scope>IDENTIFICATION</scope>
</reference>
<comment type="pathway">
    <text evidence="10">Phospholipid metabolism.</text>
</comment>
<dbReference type="KEGG" id="char:105901672"/>
<comment type="catalytic activity">
    <reaction evidence="12">
        <text>a 1-acyl-sn-glycero-3-phospho-(1D-myo-inositol) + an acyl-CoA = a 1,2-diacyl-sn-glycero-3-phospho-(1D-myo-inositol) + CoA</text>
        <dbReference type="Rhea" id="RHEA:33195"/>
        <dbReference type="ChEBI" id="CHEBI:57287"/>
        <dbReference type="ChEBI" id="CHEBI:57880"/>
        <dbReference type="ChEBI" id="CHEBI:58342"/>
        <dbReference type="ChEBI" id="CHEBI:64771"/>
    </reaction>
    <physiologicalReaction direction="left-to-right" evidence="12">
        <dbReference type="Rhea" id="RHEA:33196"/>
    </physiologicalReaction>
</comment>
<evidence type="ECO:0000256" key="13">
    <source>
        <dbReference type="ARBA" id="ARBA00041626"/>
    </source>
</evidence>
<evidence type="ECO:0000256" key="6">
    <source>
        <dbReference type="ARBA" id="ARBA00022824"/>
    </source>
</evidence>
<evidence type="ECO:0000256" key="12">
    <source>
        <dbReference type="ARBA" id="ARBA00036730"/>
    </source>
</evidence>
<comment type="catalytic activity">
    <reaction evidence="11">
        <text>(5Z,8Z,11Z,14Z)-eicosatetraenoyl-CoA + 1-hexadecanoyl-sn-glycero-3-phosphocholine = 1-hexadecanoyl-2-(5Z,8Z,11Z,14Z-eicosatetraenoyl)-sn-glycero-3-phosphocholine + CoA</text>
        <dbReference type="Rhea" id="RHEA:35999"/>
        <dbReference type="ChEBI" id="CHEBI:57287"/>
        <dbReference type="ChEBI" id="CHEBI:57368"/>
        <dbReference type="ChEBI" id="CHEBI:72998"/>
        <dbReference type="ChEBI" id="CHEBI:73003"/>
    </reaction>
    <physiologicalReaction direction="left-to-right" evidence="11">
        <dbReference type="Rhea" id="RHEA:36000"/>
    </physiologicalReaction>
</comment>